<keyword evidence="2" id="KW-1185">Reference proteome</keyword>
<name>A0ABP9X0F8_9CHLR</name>
<protein>
    <submittedName>
        <fullName evidence="1">Uncharacterized protein</fullName>
    </submittedName>
</protein>
<dbReference type="RefSeq" id="WP_345722430.1">
    <property type="nucleotide sequence ID" value="NZ_BAABRU010000008.1"/>
</dbReference>
<gene>
    <name evidence="1" type="ORF">Hgul01_02616</name>
</gene>
<dbReference type="EMBL" id="BAABRU010000008">
    <property type="protein sequence ID" value="GAA5528814.1"/>
    <property type="molecule type" value="Genomic_DNA"/>
</dbReference>
<comment type="caution">
    <text evidence="1">The sequence shown here is derived from an EMBL/GenBank/DDBJ whole genome shotgun (WGS) entry which is preliminary data.</text>
</comment>
<dbReference type="Proteomes" id="UP001428290">
    <property type="component" value="Unassembled WGS sequence"/>
</dbReference>
<sequence length="88" mass="9600">MTFGTFKLKPKPEHLEGVLNVLAQKNFASPHIIAKESGLSLTAVKCALAQLEQEDQLIIKHQLTSPKLQVALKDKSSDVNISTTSDSE</sequence>
<accession>A0ABP9X0F8</accession>
<organism evidence="1 2">
    <name type="scientific">Herpetosiphon gulosus</name>
    <dbReference type="NCBI Taxonomy" id="1973496"/>
    <lineage>
        <taxon>Bacteria</taxon>
        <taxon>Bacillati</taxon>
        <taxon>Chloroflexota</taxon>
        <taxon>Chloroflexia</taxon>
        <taxon>Herpetosiphonales</taxon>
        <taxon>Herpetosiphonaceae</taxon>
        <taxon>Herpetosiphon</taxon>
    </lineage>
</organism>
<proteinExistence type="predicted"/>
<evidence type="ECO:0000313" key="2">
    <source>
        <dbReference type="Proteomes" id="UP001428290"/>
    </source>
</evidence>
<evidence type="ECO:0000313" key="1">
    <source>
        <dbReference type="EMBL" id="GAA5528814.1"/>
    </source>
</evidence>
<reference evidence="1 2" key="1">
    <citation type="submission" date="2024-02" db="EMBL/GenBank/DDBJ databases">
        <title>Herpetosiphon gulosus NBRC 112829.</title>
        <authorList>
            <person name="Ichikawa N."/>
            <person name="Katano-Makiyama Y."/>
            <person name="Hidaka K."/>
        </authorList>
    </citation>
    <scope>NUCLEOTIDE SEQUENCE [LARGE SCALE GENOMIC DNA]</scope>
    <source>
        <strain evidence="1 2">NBRC 112829</strain>
    </source>
</reference>